<comment type="similarity">
    <text evidence="2 11">Belongs to the CDP-alcohol phosphatidyltransferase class-I family.</text>
</comment>
<evidence type="ECO:0000256" key="3">
    <source>
        <dbReference type="ARBA" id="ARBA00022516"/>
    </source>
</evidence>
<feature type="transmembrane region" description="Helical" evidence="12">
    <location>
        <begin position="146"/>
        <end position="171"/>
    </location>
</feature>
<dbReference type="PANTHER" id="PTHR14269:SF62">
    <property type="entry name" value="CDP-DIACYLGLYCEROL--GLYCEROL-3-PHOSPHATE 3-PHOSPHATIDYLTRANSFERASE 1, CHLOROPLASTIC"/>
    <property type="match status" value="1"/>
</dbReference>
<evidence type="ECO:0000256" key="7">
    <source>
        <dbReference type="ARBA" id="ARBA00023098"/>
    </source>
</evidence>
<evidence type="ECO:0000256" key="9">
    <source>
        <dbReference type="ARBA" id="ARBA00023209"/>
    </source>
</evidence>
<feature type="transmembrane region" description="Helical" evidence="12">
    <location>
        <begin position="12"/>
        <end position="44"/>
    </location>
</feature>
<gene>
    <name evidence="13" type="ORF">IGS67_06815</name>
</gene>
<dbReference type="RefSeq" id="WP_192279080.1">
    <property type="nucleotide sequence ID" value="NZ_JACZDF010000003.1"/>
</dbReference>
<sequence length="194" mass="20512">MTIPNIITLTRLIVLTPLFVVLAASGRTGAAIVALMVLGVTDWADGFIARRFNMTSELGKTLDPLADRLGMLAVVITLTLLGELRWWMLGLVVVPDAVLICGALFLMVTKRWPLPDLEVSLLGKARTAALMTGLPLLLLASGTDGVLWHVAFGLTVAGCVGHALAATTYAVRAWQLVYGSGRVPVGPEGPDVQA</sequence>
<keyword evidence="6 12" id="KW-1133">Transmembrane helix</keyword>
<organism evidence="13 14">
    <name type="scientific">Flavimobilis rhizosphaerae</name>
    <dbReference type="NCBI Taxonomy" id="2775421"/>
    <lineage>
        <taxon>Bacteria</taxon>
        <taxon>Bacillati</taxon>
        <taxon>Actinomycetota</taxon>
        <taxon>Actinomycetes</taxon>
        <taxon>Micrococcales</taxon>
        <taxon>Jonesiaceae</taxon>
        <taxon>Flavimobilis</taxon>
    </lineage>
</organism>
<dbReference type="PIRSF" id="PIRSF000847">
    <property type="entry name" value="Phos_ph_gly_syn"/>
    <property type="match status" value="1"/>
</dbReference>
<dbReference type="InterPro" id="IPR050324">
    <property type="entry name" value="CDP-alcohol_PTase-I"/>
</dbReference>
<dbReference type="InterPro" id="IPR043130">
    <property type="entry name" value="CDP-OH_PTrfase_TM_dom"/>
</dbReference>
<keyword evidence="10" id="KW-1208">Phospholipid metabolism</keyword>
<proteinExistence type="inferred from homology"/>
<evidence type="ECO:0000256" key="4">
    <source>
        <dbReference type="ARBA" id="ARBA00022679"/>
    </source>
</evidence>
<keyword evidence="14" id="KW-1185">Reference proteome</keyword>
<keyword evidence="5 12" id="KW-0812">Transmembrane</keyword>
<evidence type="ECO:0000256" key="11">
    <source>
        <dbReference type="RuleBase" id="RU003750"/>
    </source>
</evidence>
<reference evidence="13 14" key="1">
    <citation type="submission" date="2020-09" db="EMBL/GenBank/DDBJ databases">
        <title>Flavimobilis rhizosphaerae sp. nov., isolated from rhizosphere soil of Spartina alterniflora.</title>
        <authorList>
            <person name="Hanqin C."/>
        </authorList>
    </citation>
    <scope>NUCLEOTIDE SEQUENCE [LARGE SCALE GENOMIC DNA]</scope>
    <source>
        <strain evidence="13 14">GY 10621</strain>
    </source>
</reference>
<evidence type="ECO:0000256" key="10">
    <source>
        <dbReference type="ARBA" id="ARBA00023264"/>
    </source>
</evidence>
<evidence type="ECO:0000256" key="8">
    <source>
        <dbReference type="ARBA" id="ARBA00023136"/>
    </source>
</evidence>
<dbReference type="Gene3D" id="1.20.120.1760">
    <property type="match status" value="1"/>
</dbReference>
<accession>A0ABR9DQ11</accession>
<comment type="caution">
    <text evidence="13">The sequence shown here is derived from an EMBL/GenBank/DDBJ whole genome shotgun (WGS) entry which is preliminary data.</text>
</comment>
<comment type="subcellular location">
    <subcellularLocation>
        <location evidence="1">Membrane</location>
        <topology evidence="1">Multi-pass membrane protein</topology>
    </subcellularLocation>
</comment>
<evidence type="ECO:0000256" key="2">
    <source>
        <dbReference type="ARBA" id="ARBA00010441"/>
    </source>
</evidence>
<keyword evidence="9" id="KW-0594">Phospholipid biosynthesis</keyword>
<evidence type="ECO:0000256" key="6">
    <source>
        <dbReference type="ARBA" id="ARBA00022989"/>
    </source>
</evidence>
<keyword evidence="3" id="KW-0444">Lipid biosynthesis</keyword>
<keyword evidence="7" id="KW-0443">Lipid metabolism</keyword>
<dbReference type="EMBL" id="JACZDF010000003">
    <property type="protein sequence ID" value="MBD9699203.1"/>
    <property type="molecule type" value="Genomic_DNA"/>
</dbReference>
<dbReference type="InterPro" id="IPR004570">
    <property type="entry name" value="Phosphatidylglycerol_P_synth"/>
</dbReference>
<dbReference type="InterPro" id="IPR048254">
    <property type="entry name" value="CDP_ALCOHOL_P_TRANSF_CS"/>
</dbReference>
<feature type="transmembrane region" description="Helical" evidence="12">
    <location>
        <begin position="65"/>
        <end position="81"/>
    </location>
</feature>
<protein>
    <submittedName>
        <fullName evidence="13">CDP-alcohol phosphatidyltransferase family protein</fullName>
    </submittedName>
</protein>
<dbReference type="InterPro" id="IPR000462">
    <property type="entry name" value="CDP-OH_P_trans"/>
</dbReference>
<name>A0ABR9DQ11_9MICO</name>
<dbReference type="PANTHER" id="PTHR14269">
    <property type="entry name" value="CDP-DIACYLGLYCEROL--GLYCEROL-3-PHOSPHATE 3-PHOSPHATIDYLTRANSFERASE-RELATED"/>
    <property type="match status" value="1"/>
</dbReference>
<keyword evidence="8 12" id="KW-0472">Membrane</keyword>
<dbReference type="PROSITE" id="PS00379">
    <property type="entry name" value="CDP_ALCOHOL_P_TRANSF"/>
    <property type="match status" value="1"/>
</dbReference>
<evidence type="ECO:0000256" key="5">
    <source>
        <dbReference type="ARBA" id="ARBA00022692"/>
    </source>
</evidence>
<evidence type="ECO:0000256" key="12">
    <source>
        <dbReference type="SAM" id="Phobius"/>
    </source>
</evidence>
<dbReference type="Proteomes" id="UP000642107">
    <property type="component" value="Unassembled WGS sequence"/>
</dbReference>
<evidence type="ECO:0000313" key="14">
    <source>
        <dbReference type="Proteomes" id="UP000642107"/>
    </source>
</evidence>
<dbReference type="Pfam" id="PF01066">
    <property type="entry name" value="CDP-OH_P_transf"/>
    <property type="match status" value="1"/>
</dbReference>
<keyword evidence="4 11" id="KW-0808">Transferase</keyword>
<evidence type="ECO:0000256" key="1">
    <source>
        <dbReference type="ARBA" id="ARBA00004141"/>
    </source>
</evidence>
<feature type="transmembrane region" description="Helical" evidence="12">
    <location>
        <begin position="87"/>
        <end position="109"/>
    </location>
</feature>
<evidence type="ECO:0000313" key="13">
    <source>
        <dbReference type="EMBL" id="MBD9699203.1"/>
    </source>
</evidence>